<dbReference type="EMBL" id="BIFT01000001">
    <property type="protein sequence ID" value="GCE25136.1"/>
    <property type="molecule type" value="Genomic_DNA"/>
</dbReference>
<protein>
    <recommendedName>
        <fullName evidence="2">Tyr recombinase domain-containing protein</fullName>
    </recommendedName>
</protein>
<sequence length="62" mass="6715">MLVCQPAGKKATGADQVAARNQAVLWILAETGMRTAEVCGMRLSDVDREQGRLRVRGKGSTR</sequence>
<dbReference type="PROSITE" id="PS51898">
    <property type="entry name" value="TYR_RECOMBINASE"/>
    <property type="match status" value="1"/>
</dbReference>
<dbReference type="GO" id="GO:0006310">
    <property type="term" value="P:DNA recombination"/>
    <property type="evidence" value="ECO:0007669"/>
    <property type="project" value="UniProtKB-KW"/>
</dbReference>
<organism evidence="3 4">
    <name type="scientific">Dictyobacter alpinus</name>
    <dbReference type="NCBI Taxonomy" id="2014873"/>
    <lineage>
        <taxon>Bacteria</taxon>
        <taxon>Bacillati</taxon>
        <taxon>Chloroflexota</taxon>
        <taxon>Ktedonobacteria</taxon>
        <taxon>Ktedonobacterales</taxon>
        <taxon>Dictyobacteraceae</taxon>
        <taxon>Dictyobacter</taxon>
    </lineage>
</organism>
<accession>A0A402B1B5</accession>
<dbReference type="CDD" id="cd00397">
    <property type="entry name" value="DNA_BRE_C"/>
    <property type="match status" value="1"/>
</dbReference>
<proteinExistence type="predicted"/>
<dbReference type="SUPFAM" id="SSF56349">
    <property type="entry name" value="DNA breaking-rejoining enzymes"/>
    <property type="match status" value="1"/>
</dbReference>
<dbReference type="Proteomes" id="UP000287171">
    <property type="component" value="Unassembled WGS sequence"/>
</dbReference>
<comment type="caution">
    <text evidence="3">The sequence shown here is derived from an EMBL/GenBank/DDBJ whole genome shotgun (WGS) entry which is preliminary data.</text>
</comment>
<dbReference type="GO" id="GO:0003677">
    <property type="term" value="F:DNA binding"/>
    <property type="evidence" value="ECO:0007669"/>
    <property type="project" value="InterPro"/>
</dbReference>
<dbReference type="InterPro" id="IPR002104">
    <property type="entry name" value="Integrase_catalytic"/>
</dbReference>
<name>A0A402B1B5_9CHLR</name>
<dbReference type="Gene3D" id="1.10.443.10">
    <property type="entry name" value="Intergrase catalytic core"/>
    <property type="match status" value="1"/>
</dbReference>
<evidence type="ECO:0000313" key="3">
    <source>
        <dbReference type="EMBL" id="GCE25136.1"/>
    </source>
</evidence>
<feature type="domain" description="Tyr recombinase" evidence="2">
    <location>
        <begin position="1"/>
        <end position="62"/>
    </location>
</feature>
<evidence type="ECO:0000313" key="4">
    <source>
        <dbReference type="Proteomes" id="UP000287171"/>
    </source>
</evidence>
<dbReference type="InterPro" id="IPR013762">
    <property type="entry name" value="Integrase-like_cat_sf"/>
</dbReference>
<dbReference type="GO" id="GO:0015074">
    <property type="term" value="P:DNA integration"/>
    <property type="evidence" value="ECO:0007669"/>
    <property type="project" value="InterPro"/>
</dbReference>
<evidence type="ECO:0000259" key="2">
    <source>
        <dbReference type="PROSITE" id="PS51898"/>
    </source>
</evidence>
<gene>
    <name evidence="3" type="ORF">KDA_06200</name>
</gene>
<dbReference type="Pfam" id="PF00589">
    <property type="entry name" value="Phage_integrase"/>
    <property type="match status" value="1"/>
</dbReference>
<evidence type="ECO:0000256" key="1">
    <source>
        <dbReference type="ARBA" id="ARBA00023172"/>
    </source>
</evidence>
<reference evidence="4" key="1">
    <citation type="submission" date="2018-12" db="EMBL/GenBank/DDBJ databases">
        <title>Tengunoibacter tsumagoiensis gen. nov., sp. nov., Dictyobacter kobayashii sp. nov., D. alpinus sp. nov., and D. joshuensis sp. nov. and description of Dictyobacteraceae fam. nov. within the order Ktedonobacterales isolated from Tengu-no-mugimeshi.</title>
        <authorList>
            <person name="Wang C.M."/>
            <person name="Zheng Y."/>
            <person name="Sakai Y."/>
            <person name="Toyoda A."/>
            <person name="Minakuchi Y."/>
            <person name="Abe K."/>
            <person name="Yokota A."/>
            <person name="Yabe S."/>
        </authorList>
    </citation>
    <scope>NUCLEOTIDE SEQUENCE [LARGE SCALE GENOMIC DNA]</scope>
    <source>
        <strain evidence="4">Uno16</strain>
    </source>
</reference>
<dbReference type="AlphaFoldDB" id="A0A402B1B5"/>
<dbReference type="InterPro" id="IPR011010">
    <property type="entry name" value="DNA_brk_join_enz"/>
</dbReference>
<keyword evidence="1" id="KW-0233">DNA recombination</keyword>
<keyword evidence="4" id="KW-1185">Reference proteome</keyword>